<protein>
    <submittedName>
        <fullName evidence="5">LuxR C-terminal-related transcriptional regulator</fullName>
    </submittedName>
</protein>
<dbReference type="PANTHER" id="PTHR44688">
    <property type="entry name" value="DNA-BINDING TRANSCRIPTIONAL ACTIVATOR DEVR_DOSR"/>
    <property type="match status" value="1"/>
</dbReference>
<evidence type="ECO:0000256" key="2">
    <source>
        <dbReference type="ARBA" id="ARBA00023125"/>
    </source>
</evidence>
<gene>
    <name evidence="5" type="ORF">KKP3000_000691</name>
</gene>
<accession>A0ABV5AI03</accession>
<dbReference type="PROSITE" id="PS00622">
    <property type="entry name" value="HTH_LUXR_1"/>
    <property type="match status" value="1"/>
</dbReference>
<comment type="caution">
    <text evidence="5">The sequence shown here is derived from an EMBL/GenBank/DDBJ whole genome shotgun (WGS) entry which is preliminary data.</text>
</comment>
<dbReference type="PROSITE" id="PS50043">
    <property type="entry name" value="HTH_LUXR_2"/>
    <property type="match status" value="1"/>
</dbReference>
<dbReference type="PRINTS" id="PR00038">
    <property type="entry name" value="HTHLUXR"/>
</dbReference>
<sequence>MTDTMESVEYILNMFCYRWTQSGYLVDRHGEVLLKVRGNMIGDKMFDKLGDKYRDRVLALIEHFGDLQQPKIVDSKVTYFPCFIFCPLCDNNFYLLTGYFINDLAIQFVNNGDLVESLPQYCLDEQQKMLNDATQTKALIDRLLSSNMIDYSVHDKMLTERERQIVHLVRAGRTNAEIARDLYISENTVKSHISRLFKKLGITRRRDLR</sequence>
<dbReference type="EMBL" id="JBDXSU010000015">
    <property type="protein sequence ID" value="MFB5191903.1"/>
    <property type="molecule type" value="Genomic_DNA"/>
</dbReference>
<keyword evidence="2" id="KW-0238">DNA-binding</keyword>
<feature type="domain" description="HTH luxR-type" evidence="4">
    <location>
        <begin position="151"/>
        <end position="209"/>
    </location>
</feature>
<dbReference type="CDD" id="cd06170">
    <property type="entry name" value="LuxR_C_like"/>
    <property type="match status" value="1"/>
</dbReference>
<dbReference type="SUPFAM" id="SSF46894">
    <property type="entry name" value="C-terminal effector domain of the bipartite response regulators"/>
    <property type="match status" value="1"/>
</dbReference>
<evidence type="ECO:0000313" key="5">
    <source>
        <dbReference type="EMBL" id="MFB5191903.1"/>
    </source>
</evidence>
<dbReference type="PANTHER" id="PTHR44688:SF16">
    <property type="entry name" value="DNA-BINDING TRANSCRIPTIONAL ACTIVATOR DEVR_DOSR"/>
    <property type="match status" value="1"/>
</dbReference>
<dbReference type="Gene3D" id="1.10.10.10">
    <property type="entry name" value="Winged helix-like DNA-binding domain superfamily/Winged helix DNA-binding domain"/>
    <property type="match status" value="1"/>
</dbReference>
<name>A0ABV5AI03_9BACL</name>
<keyword evidence="3" id="KW-0804">Transcription</keyword>
<dbReference type="RefSeq" id="WP_275475016.1">
    <property type="nucleotide sequence ID" value="NZ_CP162940.1"/>
</dbReference>
<dbReference type="Pfam" id="PF00196">
    <property type="entry name" value="GerE"/>
    <property type="match status" value="1"/>
</dbReference>
<dbReference type="InterPro" id="IPR016032">
    <property type="entry name" value="Sig_transdc_resp-reg_C-effctor"/>
</dbReference>
<proteinExistence type="predicted"/>
<evidence type="ECO:0000313" key="6">
    <source>
        <dbReference type="Proteomes" id="UP001579974"/>
    </source>
</evidence>
<dbReference type="InterPro" id="IPR036388">
    <property type="entry name" value="WH-like_DNA-bd_sf"/>
</dbReference>
<evidence type="ECO:0000256" key="3">
    <source>
        <dbReference type="ARBA" id="ARBA00023163"/>
    </source>
</evidence>
<evidence type="ECO:0000256" key="1">
    <source>
        <dbReference type="ARBA" id="ARBA00023015"/>
    </source>
</evidence>
<keyword evidence="6" id="KW-1185">Reference proteome</keyword>
<keyword evidence="1" id="KW-0805">Transcription regulation</keyword>
<dbReference type="Proteomes" id="UP001579974">
    <property type="component" value="Unassembled WGS sequence"/>
</dbReference>
<organism evidence="5 6">
    <name type="scientific">Alicyclobacillus fastidiosus</name>
    <dbReference type="NCBI Taxonomy" id="392011"/>
    <lineage>
        <taxon>Bacteria</taxon>
        <taxon>Bacillati</taxon>
        <taxon>Bacillota</taxon>
        <taxon>Bacilli</taxon>
        <taxon>Bacillales</taxon>
        <taxon>Alicyclobacillaceae</taxon>
        <taxon>Alicyclobacillus</taxon>
    </lineage>
</organism>
<dbReference type="InterPro" id="IPR000792">
    <property type="entry name" value="Tscrpt_reg_LuxR_C"/>
</dbReference>
<dbReference type="SMART" id="SM00421">
    <property type="entry name" value="HTH_LUXR"/>
    <property type="match status" value="1"/>
</dbReference>
<reference evidence="5 6" key="1">
    <citation type="journal article" date="2024" name="Int. J. Mol. Sci.">
        <title>Exploration of Alicyclobacillus spp. Genome in Search of Antibiotic Resistance.</title>
        <authorList>
            <person name="Bucka-Kolendo J."/>
            <person name="Kiousi D.E."/>
            <person name="Dekowska A."/>
            <person name="Mikolajczuk-Szczyrba A."/>
            <person name="Karadedos D.M."/>
            <person name="Michael P."/>
            <person name="Galanis A."/>
            <person name="Sokolowska B."/>
        </authorList>
    </citation>
    <scope>NUCLEOTIDE SEQUENCE [LARGE SCALE GENOMIC DNA]</scope>
    <source>
        <strain evidence="5 6">KKP 3000</strain>
    </source>
</reference>
<evidence type="ECO:0000259" key="4">
    <source>
        <dbReference type="PROSITE" id="PS50043"/>
    </source>
</evidence>